<evidence type="ECO:0000313" key="4">
    <source>
        <dbReference type="EMBL" id="SMX44907.1"/>
    </source>
</evidence>
<protein>
    <submittedName>
        <fullName evidence="4">Acetyltransferase (GNAT) family protein</fullName>
    </submittedName>
</protein>
<dbReference type="Pfam" id="PF00583">
    <property type="entry name" value="Acetyltransf_1"/>
    <property type="match status" value="1"/>
</dbReference>
<organism evidence="4 5">
    <name type="scientific">Octadecabacter ascidiaceicola</name>
    <dbReference type="NCBI Taxonomy" id="1655543"/>
    <lineage>
        <taxon>Bacteria</taxon>
        <taxon>Pseudomonadati</taxon>
        <taxon>Pseudomonadota</taxon>
        <taxon>Alphaproteobacteria</taxon>
        <taxon>Rhodobacterales</taxon>
        <taxon>Roseobacteraceae</taxon>
        <taxon>Octadecabacter</taxon>
    </lineage>
</organism>
<accession>A0A238KQG1</accession>
<dbReference type="Gene3D" id="3.40.630.30">
    <property type="match status" value="1"/>
</dbReference>
<dbReference type="EMBL" id="FXYD01000006">
    <property type="protein sequence ID" value="SMX44907.1"/>
    <property type="molecule type" value="Genomic_DNA"/>
</dbReference>
<keyword evidence="1 4" id="KW-0808">Transferase</keyword>
<evidence type="ECO:0000259" key="3">
    <source>
        <dbReference type="PROSITE" id="PS51186"/>
    </source>
</evidence>
<gene>
    <name evidence="4" type="ORF">OCA8868_03254</name>
</gene>
<proteinExistence type="predicted"/>
<dbReference type="InterPro" id="IPR000182">
    <property type="entry name" value="GNAT_dom"/>
</dbReference>
<dbReference type="PROSITE" id="PS51186">
    <property type="entry name" value="GNAT"/>
    <property type="match status" value="1"/>
</dbReference>
<dbReference type="InterPro" id="IPR016181">
    <property type="entry name" value="Acyl_CoA_acyltransferase"/>
</dbReference>
<dbReference type="CDD" id="cd04301">
    <property type="entry name" value="NAT_SF"/>
    <property type="match status" value="1"/>
</dbReference>
<keyword evidence="5" id="KW-1185">Reference proteome</keyword>
<evidence type="ECO:0000313" key="5">
    <source>
        <dbReference type="Proteomes" id="UP000203464"/>
    </source>
</evidence>
<dbReference type="Proteomes" id="UP000203464">
    <property type="component" value="Unassembled WGS sequence"/>
</dbReference>
<evidence type="ECO:0000256" key="2">
    <source>
        <dbReference type="ARBA" id="ARBA00023315"/>
    </source>
</evidence>
<dbReference type="AlphaFoldDB" id="A0A238KQG1"/>
<sequence length="196" mass="21983">MRATIAQSAELKRGDLRKNRAVISDAQHVHNLYTLRMYTRTAPNPPFRQLFQDDPALAEAFDVMCTAFAGMEGRIDPPSSLKSMTLESLRRTAGEAEVWAAGDPVIGTVVLTPKEKVLYVGKLAVLDQRRGVGRGLMALAEERAVALGYEWLELESRVELVEVHAVFKRLGFREVMRTTHEGYQRPTSVVFRKRVG</sequence>
<dbReference type="SUPFAM" id="SSF55729">
    <property type="entry name" value="Acyl-CoA N-acyltransferases (Nat)"/>
    <property type="match status" value="1"/>
</dbReference>
<name>A0A238KQG1_9RHOB</name>
<evidence type="ECO:0000256" key="1">
    <source>
        <dbReference type="ARBA" id="ARBA00022679"/>
    </source>
</evidence>
<dbReference type="InterPro" id="IPR050832">
    <property type="entry name" value="Bact_Acetyltransf"/>
</dbReference>
<keyword evidence="2" id="KW-0012">Acyltransferase</keyword>
<dbReference type="PANTHER" id="PTHR43877">
    <property type="entry name" value="AMINOALKYLPHOSPHONATE N-ACETYLTRANSFERASE-RELATED-RELATED"/>
    <property type="match status" value="1"/>
</dbReference>
<reference evidence="5" key="1">
    <citation type="submission" date="2017-05" db="EMBL/GenBank/DDBJ databases">
        <authorList>
            <person name="Rodrigo-Torres L."/>
            <person name="Arahal R. D."/>
            <person name="Lucena T."/>
        </authorList>
    </citation>
    <scope>NUCLEOTIDE SEQUENCE [LARGE SCALE GENOMIC DNA]</scope>
    <source>
        <strain evidence="5">CECT 8868</strain>
    </source>
</reference>
<feature type="domain" description="N-acetyltransferase" evidence="3">
    <location>
        <begin position="45"/>
        <end position="196"/>
    </location>
</feature>
<dbReference type="GO" id="GO:0016747">
    <property type="term" value="F:acyltransferase activity, transferring groups other than amino-acyl groups"/>
    <property type="evidence" value="ECO:0007669"/>
    <property type="project" value="InterPro"/>
</dbReference>